<proteinExistence type="predicted"/>
<organism evidence="3 4">
    <name type="scientific">Gossypium anomalum</name>
    <dbReference type="NCBI Taxonomy" id="47600"/>
    <lineage>
        <taxon>Eukaryota</taxon>
        <taxon>Viridiplantae</taxon>
        <taxon>Streptophyta</taxon>
        <taxon>Embryophyta</taxon>
        <taxon>Tracheophyta</taxon>
        <taxon>Spermatophyta</taxon>
        <taxon>Magnoliopsida</taxon>
        <taxon>eudicotyledons</taxon>
        <taxon>Gunneridae</taxon>
        <taxon>Pentapetalae</taxon>
        <taxon>rosids</taxon>
        <taxon>malvids</taxon>
        <taxon>Malvales</taxon>
        <taxon>Malvaceae</taxon>
        <taxon>Malvoideae</taxon>
        <taxon>Gossypium</taxon>
    </lineage>
</organism>
<keyword evidence="2" id="KW-0812">Transmembrane</keyword>
<reference evidence="3 4" key="1">
    <citation type="journal article" date="2021" name="bioRxiv">
        <title>The Gossypium anomalum genome as a resource for cotton improvement and evolutionary analysis of hybrid incompatibility.</title>
        <authorList>
            <person name="Grover C.E."/>
            <person name="Yuan D."/>
            <person name="Arick M.A."/>
            <person name="Miller E.R."/>
            <person name="Hu G."/>
            <person name="Peterson D.G."/>
            <person name="Wendel J.F."/>
            <person name="Udall J.A."/>
        </authorList>
    </citation>
    <scope>NUCLEOTIDE SEQUENCE [LARGE SCALE GENOMIC DNA]</scope>
    <source>
        <strain evidence="3">JFW-Udall</strain>
        <tissue evidence="3">Leaf</tissue>
    </source>
</reference>
<dbReference type="AlphaFoldDB" id="A0A8J5Y7C0"/>
<name>A0A8J5Y7C0_9ROSI</name>
<feature type="transmembrane region" description="Helical" evidence="2">
    <location>
        <begin position="72"/>
        <end position="92"/>
    </location>
</feature>
<evidence type="ECO:0000256" key="2">
    <source>
        <dbReference type="SAM" id="Phobius"/>
    </source>
</evidence>
<evidence type="ECO:0000313" key="3">
    <source>
        <dbReference type="EMBL" id="KAG8476597.1"/>
    </source>
</evidence>
<feature type="region of interest" description="Disordered" evidence="1">
    <location>
        <begin position="1"/>
        <end position="31"/>
    </location>
</feature>
<evidence type="ECO:0000256" key="1">
    <source>
        <dbReference type="SAM" id="MobiDB-lite"/>
    </source>
</evidence>
<protein>
    <recommendedName>
        <fullName evidence="5">DUF4283 domain-containing protein</fullName>
    </recommendedName>
</protein>
<gene>
    <name evidence="3" type="ORF">CXB51_033522</name>
</gene>
<feature type="transmembrane region" description="Helical" evidence="2">
    <location>
        <begin position="130"/>
        <end position="152"/>
    </location>
</feature>
<evidence type="ECO:0008006" key="5">
    <source>
        <dbReference type="Google" id="ProtNLM"/>
    </source>
</evidence>
<keyword evidence="4" id="KW-1185">Reference proteome</keyword>
<accession>A0A8J5Y7C0</accession>
<dbReference type="OrthoDB" id="1002344at2759"/>
<sequence length="154" mass="17773">MSSTASRTSKKTDTCPSFKDMMNGNEDAQEDEDFELSEGDVVNRWLMGFLGSDLFVVKIVSINPTYEHCESLFLLGFQIIFYPSNMVVWIRLPGLVEEMYIRDMLCPIGTIVGKVIEVDYKIDNGSRGRFAHIVISIGKLYIYIYIYIYIYFRT</sequence>
<keyword evidence="2" id="KW-0472">Membrane</keyword>
<dbReference type="EMBL" id="JAHUZN010000012">
    <property type="protein sequence ID" value="KAG8476597.1"/>
    <property type="molecule type" value="Genomic_DNA"/>
</dbReference>
<evidence type="ECO:0000313" key="4">
    <source>
        <dbReference type="Proteomes" id="UP000701853"/>
    </source>
</evidence>
<comment type="caution">
    <text evidence="3">The sequence shown here is derived from an EMBL/GenBank/DDBJ whole genome shotgun (WGS) entry which is preliminary data.</text>
</comment>
<keyword evidence="2" id="KW-1133">Transmembrane helix</keyword>
<dbReference type="Proteomes" id="UP000701853">
    <property type="component" value="Chromosome 12"/>
</dbReference>